<reference evidence="4" key="1">
    <citation type="submission" date="2014-04" db="EMBL/GenBank/DDBJ databases">
        <title>Evolutionary Origins and Diversification of the Mycorrhizal Mutualists.</title>
        <authorList>
            <consortium name="DOE Joint Genome Institute"/>
            <consortium name="Mycorrhizal Genomics Consortium"/>
            <person name="Kohler A."/>
            <person name="Kuo A."/>
            <person name="Nagy L.G."/>
            <person name="Floudas D."/>
            <person name="Copeland A."/>
            <person name="Barry K.W."/>
            <person name="Cichocki N."/>
            <person name="Veneault-Fourrey C."/>
            <person name="LaButti K."/>
            <person name="Lindquist E.A."/>
            <person name="Lipzen A."/>
            <person name="Lundell T."/>
            <person name="Morin E."/>
            <person name="Murat C."/>
            <person name="Riley R."/>
            <person name="Ohm R."/>
            <person name="Sun H."/>
            <person name="Tunlid A."/>
            <person name="Henrissat B."/>
            <person name="Grigoriev I.V."/>
            <person name="Hibbett D.S."/>
            <person name="Martin F."/>
        </authorList>
    </citation>
    <scope>NUCLEOTIDE SEQUENCE [LARGE SCALE GENOMIC DNA]</scope>
    <source>
        <strain evidence="4">FD-334 SS-4</strain>
    </source>
</reference>
<sequence length="746" mass="79625">MRPPSEFTPSPPVVFSGLPAGAPLTSGSQLPFEVSGTNNKAYFNLPPLDSDQESETFSTSTDSRRPSSSTSTGTGATSLQTSLSDIGSAVKSVLLLGPTSAPDSESKHHRTPVLSSESATPTVPYGRTPPSADAISVAMSSSTPSSTTPAGAHSPVAQSADPQLVDATHTTPHILGSSTLASANPQSLPAQSAATIDAPNPLLSMIPTTAAMFQQWMAEVQQQAIADRAERQAEKAQHLAERQAEKAEHLAERKAERAQHQEVVAKLDEVNKQLKVVMLELEAERKSHAILAEAYEKDKAEFKIEIKSARDRITFLEAGALSKDHRVLVALQGRILSDETMKFLCWLLPIPGLSPDMWNGSRLFRKWLDNESEKAASKKGAPLDDDLRRKAILKAHLWSKIGSARGVPYGKTKFEEQPWLRAVKLIYESSEALDALTVKNYIVREEGNYSAHNLISLQKFAKQLADETNHMGEGPTRAMEVFIKAFDHIPGDIIPKTAPPPKSVIWSTEDVTPDATSDSSPAPAPAPAPAPTSSTTSPSSSVSPPNPASASTIRPEAPASTTPSTAAYAAVARSAAAAAHPAAAAARPAATATRPAATSSRDSPVATTSRPAAPAATVALTGTVRGLRASNLRYQTVHLSGVQCVTPGMVRLRKRTERPCAHRLGHAASSRPVFTLGHVRGMPADALRSSTYTVLYRVRIFSASLPFSICPYGDALLRPLFPTGFALRAHRLSLQMCLFAREDMFV</sequence>
<feature type="coiled-coil region" evidence="1">
    <location>
        <begin position="226"/>
        <end position="312"/>
    </location>
</feature>
<evidence type="ECO:0000313" key="3">
    <source>
        <dbReference type="EMBL" id="KJA19340.1"/>
    </source>
</evidence>
<feature type="region of interest" description="Disordered" evidence="2">
    <location>
        <begin position="493"/>
        <end position="561"/>
    </location>
</feature>
<feature type="compositionally biased region" description="Low complexity" evidence="2">
    <location>
        <begin position="56"/>
        <end position="79"/>
    </location>
</feature>
<feature type="compositionally biased region" description="Low complexity" evidence="2">
    <location>
        <begin position="531"/>
        <end position="561"/>
    </location>
</feature>
<evidence type="ECO:0000313" key="4">
    <source>
        <dbReference type="Proteomes" id="UP000054270"/>
    </source>
</evidence>
<keyword evidence="4" id="KW-1185">Reference proteome</keyword>
<keyword evidence="1" id="KW-0175">Coiled coil</keyword>
<feature type="region of interest" description="Disordered" evidence="2">
    <location>
        <begin position="97"/>
        <end position="159"/>
    </location>
</feature>
<evidence type="ECO:0000256" key="2">
    <source>
        <dbReference type="SAM" id="MobiDB-lite"/>
    </source>
</evidence>
<dbReference type="Proteomes" id="UP000054270">
    <property type="component" value="Unassembled WGS sequence"/>
</dbReference>
<feature type="compositionally biased region" description="Low complexity" evidence="2">
    <location>
        <begin position="136"/>
        <end position="155"/>
    </location>
</feature>
<feature type="region of interest" description="Disordered" evidence="2">
    <location>
        <begin position="586"/>
        <end position="613"/>
    </location>
</feature>
<protein>
    <submittedName>
        <fullName evidence="3">Uncharacterized protein</fullName>
    </submittedName>
</protein>
<dbReference type="AlphaFoldDB" id="A0A0D2PGW7"/>
<evidence type="ECO:0000256" key="1">
    <source>
        <dbReference type="SAM" id="Coils"/>
    </source>
</evidence>
<accession>A0A0D2PGW7</accession>
<feature type="compositionally biased region" description="Polar residues" evidence="2">
    <location>
        <begin position="25"/>
        <end position="41"/>
    </location>
</feature>
<organism evidence="3 4">
    <name type="scientific">Hypholoma sublateritium (strain FD-334 SS-4)</name>
    <dbReference type="NCBI Taxonomy" id="945553"/>
    <lineage>
        <taxon>Eukaryota</taxon>
        <taxon>Fungi</taxon>
        <taxon>Dikarya</taxon>
        <taxon>Basidiomycota</taxon>
        <taxon>Agaricomycotina</taxon>
        <taxon>Agaricomycetes</taxon>
        <taxon>Agaricomycetidae</taxon>
        <taxon>Agaricales</taxon>
        <taxon>Agaricineae</taxon>
        <taxon>Strophariaceae</taxon>
        <taxon>Hypholoma</taxon>
    </lineage>
</organism>
<gene>
    <name evidence="3" type="ORF">HYPSUDRAFT_204733</name>
</gene>
<dbReference type="EMBL" id="KN817579">
    <property type="protein sequence ID" value="KJA19340.1"/>
    <property type="molecule type" value="Genomic_DNA"/>
</dbReference>
<feature type="region of interest" description="Disordered" evidence="2">
    <location>
        <begin position="1"/>
        <end position="79"/>
    </location>
</feature>
<name>A0A0D2PGW7_HYPSF</name>
<proteinExistence type="predicted"/>